<reference evidence="2 3" key="1">
    <citation type="journal article" date="2023" name="Plants (Basel)">
        <title>Bridging the Gap: Combining Genomics and Transcriptomics Approaches to Understand Stylosanthes scabra, an Orphan Legume from the Brazilian Caatinga.</title>
        <authorList>
            <person name="Ferreira-Neto J.R.C."/>
            <person name="da Silva M.D."/>
            <person name="Binneck E."/>
            <person name="de Melo N.F."/>
            <person name="da Silva R.H."/>
            <person name="de Melo A.L.T.M."/>
            <person name="Pandolfi V."/>
            <person name="Bustamante F.O."/>
            <person name="Brasileiro-Vidal A.C."/>
            <person name="Benko-Iseppon A.M."/>
        </authorList>
    </citation>
    <scope>NUCLEOTIDE SEQUENCE [LARGE SCALE GENOMIC DNA]</scope>
    <source>
        <tissue evidence="2">Leaves</tissue>
    </source>
</reference>
<evidence type="ECO:0000256" key="1">
    <source>
        <dbReference type="SAM" id="MobiDB-lite"/>
    </source>
</evidence>
<organism evidence="2 3">
    <name type="scientific">Stylosanthes scabra</name>
    <dbReference type="NCBI Taxonomy" id="79078"/>
    <lineage>
        <taxon>Eukaryota</taxon>
        <taxon>Viridiplantae</taxon>
        <taxon>Streptophyta</taxon>
        <taxon>Embryophyta</taxon>
        <taxon>Tracheophyta</taxon>
        <taxon>Spermatophyta</taxon>
        <taxon>Magnoliopsida</taxon>
        <taxon>eudicotyledons</taxon>
        <taxon>Gunneridae</taxon>
        <taxon>Pentapetalae</taxon>
        <taxon>rosids</taxon>
        <taxon>fabids</taxon>
        <taxon>Fabales</taxon>
        <taxon>Fabaceae</taxon>
        <taxon>Papilionoideae</taxon>
        <taxon>50 kb inversion clade</taxon>
        <taxon>dalbergioids sensu lato</taxon>
        <taxon>Dalbergieae</taxon>
        <taxon>Pterocarpus clade</taxon>
        <taxon>Stylosanthes</taxon>
    </lineage>
</organism>
<accession>A0ABU6VZ99</accession>
<evidence type="ECO:0008006" key="4">
    <source>
        <dbReference type="Google" id="ProtNLM"/>
    </source>
</evidence>
<comment type="caution">
    <text evidence="2">The sequence shown here is derived from an EMBL/GenBank/DDBJ whole genome shotgun (WGS) entry which is preliminary data.</text>
</comment>
<keyword evidence="3" id="KW-1185">Reference proteome</keyword>
<proteinExistence type="predicted"/>
<feature type="region of interest" description="Disordered" evidence="1">
    <location>
        <begin position="164"/>
        <end position="186"/>
    </location>
</feature>
<sequence length="241" mass="28000">MSYAADNVLFVVPAKFISEPHSDFYTAVVPLIFFRFIEVLNVDRVSRQFGGKQSPPRPPLNIDTFHKTSARNDDGWWPSHLQEWFVVWNNRRTKGRRLRIHPAMTLLPSRKYFAWYRDRTRRFLSADTAFYDPHAGEVPPDTPSEYEASPAVAWPDVPLGQDVPPYPPTQAFQQDEAPPQPPPPAALEGGFLFDPQYYCPHPYVACASQYPTPMYQFFEGASSYHYKKCARYRRNYRRIFA</sequence>
<name>A0ABU6VZ99_9FABA</name>
<dbReference type="Proteomes" id="UP001341840">
    <property type="component" value="Unassembled WGS sequence"/>
</dbReference>
<evidence type="ECO:0000313" key="3">
    <source>
        <dbReference type="Proteomes" id="UP001341840"/>
    </source>
</evidence>
<protein>
    <recommendedName>
        <fullName evidence="4">Aminotransferase-like plant mobile domain-containing protein</fullName>
    </recommendedName>
</protein>
<dbReference type="EMBL" id="JASCZI010157342">
    <property type="protein sequence ID" value="MED6178742.1"/>
    <property type="molecule type" value="Genomic_DNA"/>
</dbReference>
<evidence type="ECO:0000313" key="2">
    <source>
        <dbReference type="EMBL" id="MED6178742.1"/>
    </source>
</evidence>
<gene>
    <name evidence="2" type="ORF">PIB30_110515</name>
</gene>